<gene>
    <name evidence="3" type="primary">LOC111772401</name>
</gene>
<proteinExistence type="predicted"/>
<evidence type="ECO:0000259" key="2">
    <source>
        <dbReference type="Pfam" id="PF00100"/>
    </source>
</evidence>
<dbReference type="Gene3D" id="2.60.40.4100">
    <property type="entry name" value="Zona pellucida, ZP-C domain"/>
    <property type="match status" value="1"/>
</dbReference>
<dbReference type="GeneTree" id="ENSGT00720000109135"/>
<protein>
    <recommendedName>
        <fullName evidence="2">ZP-C domain-containing protein</fullName>
    </recommendedName>
</protein>
<name>A0A9L0RKT3_HORSE</name>
<dbReference type="AlphaFoldDB" id="A0A9L0RKT3"/>
<reference evidence="3 4" key="1">
    <citation type="journal article" date="2009" name="Science">
        <title>Genome sequence, comparative analysis, and population genetics of the domestic horse.</title>
        <authorList>
            <consortium name="Broad Institute Genome Sequencing Platform"/>
            <consortium name="Broad Institute Whole Genome Assembly Team"/>
            <person name="Wade C.M."/>
            <person name="Giulotto E."/>
            <person name="Sigurdsson S."/>
            <person name="Zoli M."/>
            <person name="Gnerre S."/>
            <person name="Imsland F."/>
            <person name="Lear T.L."/>
            <person name="Adelson D.L."/>
            <person name="Bailey E."/>
            <person name="Bellone R.R."/>
            <person name="Bloecker H."/>
            <person name="Distl O."/>
            <person name="Edgar R.C."/>
            <person name="Garber M."/>
            <person name="Leeb T."/>
            <person name="Mauceli E."/>
            <person name="MacLeod J.N."/>
            <person name="Penedo M.C.T."/>
            <person name="Raison J.M."/>
            <person name="Sharpe T."/>
            <person name="Vogel J."/>
            <person name="Andersson L."/>
            <person name="Antczak D.F."/>
            <person name="Biagi T."/>
            <person name="Binns M.M."/>
            <person name="Chowdhary B.P."/>
            <person name="Coleman S.J."/>
            <person name="Della Valle G."/>
            <person name="Fryc S."/>
            <person name="Guerin G."/>
            <person name="Hasegawa T."/>
            <person name="Hill E.W."/>
            <person name="Jurka J."/>
            <person name="Kiialainen A."/>
            <person name="Lindgren G."/>
            <person name="Liu J."/>
            <person name="Magnani E."/>
            <person name="Mickelson J.R."/>
            <person name="Murray J."/>
            <person name="Nergadze S.G."/>
            <person name="Onofrio R."/>
            <person name="Pedroni S."/>
            <person name="Piras M.F."/>
            <person name="Raudsepp T."/>
            <person name="Rocchi M."/>
            <person name="Roeed K.H."/>
            <person name="Ryder O.A."/>
            <person name="Searle S."/>
            <person name="Skow L."/>
            <person name="Swinburne J.E."/>
            <person name="Syvaenen A.C."/>
            <person name="Tozaki T."/>
            <person name="Valberg S.J."/>
            <person name="Vaudin M."/>
            <person name="White J.R."/>
            <person name="Zody M.C."/>
            <person name="Lander E.S."/>
            <person name="Lindblad-Toh K."/>
        </authorList>
    </citation>
    <scope>NUCLEOTIDE SEQUENCE [LARGE SCALE GENOMIC DNA]</scope>
    <source>
        <strain evidence="3 4">Thoroughbred</strain>
    </source>
</reference>
<feature type="compositionally biased region" description="Low complexity" evidence="1">
    <location>
        <begin position="48"/>
        <end position="66"/>
    </location>
</feature>
<organism evidence="3 4">
    <name type="scientific">Equus caballus</name>
    <name type="common">Horse</name>
    <dbReference type="NCBI Taxonomy" id="9796"/>
    <lineage>
        <taxon>Eukaryota</taxon>
        <taxon>Metazoa</taxon>
        <taxon>Chordata</taxon>
        <taxon>Craniata</taxon>
        <taxon>Vertebrata</taxon>
        <taxon>Euteleostomi</taxon>
        <taxon>Mammalia</taxon>
        <taxon>Eutheria</taxon>
        <taxon>Laurasiatheria</taxon>
        <taxon>Perissodactyla</taxon>
        <taxon>Equidae</taxon>
        <taxon>Equus</taxon>
    </lineage>
</organism>
<dbReference type="Ensembl" id="ENSECAT00000095196.1">
    <property type="protein sequence ID" value="ENSECAP00000064526.1"/>
    <property type="gene ID" value="ENSECAG00000052178.1"/>
</dbReference>
<evidence type="ECO:0000256" key="1">
    <source>
        <dbReference type="SAM" id="MobiDB-lite"/>
    </source>
</evidence>
<feature type="compositionally biased region" description="Polar residues" evidence="1">
    <location>
        <begin position="100"/>
        <end position="121"/>
    </location>
</feature>
<feature type="domain" description="ZP-C" evidence="2">
    <location>
        <begin position="249"/>
        <end position="375"/>
    </location>
</feature>
<dbReference type="PANTHER" id="PTHR47130">
    <property type="entry name" value="SI:DKEY-19B23.11-RELATED"/>
    <property type="match status" value="1"/>
</dbReference>
<dbReference type="InterPro" id="IPR042235">
    <property type="entry name" value="ZP-C_dom"/>
</dbReference>
<evidence type="ECO:0000313" key="4">
    <source>
        <dbReference type="Proteomes" id="UP000002281"/>
    </source>
</evidence>
<reference evidence="3" key="3">
    <citation type="submission" date="2025-09" db="UniProtKB">
        <authorList>
            <consortium name="Ensembl"/>
        </authorList>
    </citation>
    <scope>IDENTIFICATION</scope>
    <source>
        <strain evidence="3">Thoroughbred</strain>
    </source>
</reference>
<keyword evidence="4" id="KW-1185">Reference proteome</keyword>
<reference evidence="3" key="2">
    <citation type="submission" date="2025-08" db="UniProtKB">
        <authorList>
            <consortium name="Ensembl"/>
        </authorList>
    </citation>
    <scope>IDENTIFICATION</scope>
    <source>
        <strain evidence="3">Thoroughbred</strain>
    </source>
</reference>
<feature type="compositionally biased region" description="Low complexity" evidence="1">
    <location>
        <begin position="122"/>
        <end position="139"/>
    </location>
</feature>
<sequence length="427" mass="45506">MTATVSEESATTISPTTLNKITEAKESLPVTTSAVICTTSLTMTTLGTTGVGTTMSGTQEGETTAAPPTPATAPTMRTLSETHHNTATQTPSHLLESAPSAGTATAQSPETTAAHSTARILSSSGTTKSSAKTGASQASPKHTQSSSPRAGVCTLDEYPASRGVCMCNDSYYAHSELSTLLVALHCQPQKIEVVLISCFLKTHHWNFSGAFSGCSSVSKIEEGHRVQVFRMEKKEVNLWTPPLCTGDTIVILGIFTDPQLSSPLGNRPAPLGKPLYVVLRATSSDPDRFALVANEVFASSNISRMGTVKDTYHFVKESCPVSSQLLQGLGANGVSLEVTPAFNLFRFLTSDTLYLHGRVTLSDKRAGRPCQPTCSQKSPPGRNRAWEIREPEGMENRALWMVFGPIRISESNASSSRSLAGWYTGSL</sequence>
<accession>A0A9L0RKT3</accession>
<dbReference type="PANTHER" id="PTHR47130:SF3">
    <property type="entry name" value="ZONA PELLUCIDA PROTEIN"/>
    <property type="match status" value="1"/>
</dbReference>
<dbReference type="InterPro" id="IPR055355">
    <property type="entry name" value="ZP-C"/>
</dbReference>
<evidence type="ECO:0000313" key="3">
    <source>
        <dbReference type="Ensembl" id="ENSECAP00000064526.1"/>
    </source>
</evidence>
<feature type="region of interest" description="Disordered" evidence="1">
    <location>
        <begin position="48"/>
        <end position="151"/>
    </location>
</feature>
<dbReference type="Pfam" id="PF00100">
    <property type="entry name" value="Zona_pellucida"/>
    <property type="match status" value="1"/>
</dbReference>
<dbReference type="Proteomes" id="UP000002281">
    <property type="component" value="Chromosome 2"/>
</dbReference>